<sequence>MSTFDVQRLPAYVDHTLLKPDATGSAIDKLCEEAVKYGFYSVCVNSQWVARCHKQLEGSNVKIAAVVGFPLGASLSEVKAFEALKAAEQGAEEIDMVIAVGLLLAGEHEAVKADIRQVVQAVDGKAIVKVIIETGFLDEAQKIAACRIAEEAGAHFVKTSTGFGPGGATAEDIALMRHHVSSSLGVKASGGVRDLETAIRMIEAGANRIGTSSGVAIMNGLESSSSY</sequence>
<evidence type="ECO:0000313" key="7">
    <source>
        <dbReference type="EMBL" id="MBP1992865.1"/>
    </source>
</evidence>
<dbReference type="Gene3D" id="3.20.20.70">
    <property type="entry name" value="Aldolase class I"/>
    <property type="match status" value="1"/>
</dbReference>
<dbReference type="HAMAP" id="MF_00114">
    <property type="entry name" value="DeoC_type1"/>
    <property type="match status" value="1"/>
</dbReference>
<feature type="active site" description="Proton donor/acceptor" evidence="6">
    <location>
        <position position="95"/>
    </location>
</feature>
<comment type="similarity">
    <text evidence="1 6">Belongs to the DeoC/FbaB aldolase family. DeoC type 1 subfamily.</text>
</comment>
<protein>
    <recommendedName>
        <fullName evidence="6">Deoxyribose-phosphate aldolase</fullName>
        <shortName evidence="6">DERA</shortName>
        <ecNumber evidence="6">4.1.2.4</ecNumber>
    </recommendedName>
    <alternativeName>
        <fullName evidence="6">2-deoxy-D-ribose 5-phosphate aldolase</fullName>
    </alternativeName>
    <alternativeName>
        <fullName evidence="6">Phosphodeoxyriboaldolase</fullName>
        <shortName evidence="6">Deoxyriboaldolase</shortName>
    </alternativeName>
</protein>
<evidence type="ECO:0000256" key="4">
    <source>
        <dbReference type="ARBA" id="ARBA00023270"/>
    </source>
</evidence>
<keyword evidence="3 6" id="KW-0456">Lyase</keyword>
<dbReference type="PANTHER" id="PTHR10889:SF1">
    <property type="entry name" value="DEOXYRIBOSE-PHOSPHATE ALDOLASE"/>
    <property type="match status" value="1"/>
</dbReference>
<evidence type="ECO:0000313" key="8">
    <source>
        <dbReference type="Proteomes" id="UP001519287"/>
    </source>
</evidence>
<keyword evidence="4 6" id="KW-0704">Schiff base</keyword>
<comment type="caution">
    <text evidence="7">The sequence shown here is derived from an EMBL/GenBank/DDBJ whole genome shotgun (WGS) entry which is preliminary data.</text>
</comment>
<dbReference type="SMART" id="SM01133">
    <property type="entry name" value="DeoC"/>
    <property type="match status" value="1"/>
</dbReference>
<dbReference type="InterPro" id="IPR013785">
    <property type="entry name" value="Aldolase_TIM"/>
</dbReference>
<evidence type="ECO:0000256" key="5">
    <source>
        <dbReference type="ARBA" id="ARBA00048791"/>
    </source>
</evidence>
<name>A0ABS4IZ88_9BACL</name>
<evidence type="ECO:0000256" key="1">
    <source>
        <dbReference type="ARBA" id="ARBA00010936"/>
    </source>
</evidence>
<evidence type="ECO:0000256" key="6">
    <source>
        <dbReference type="HAMAP-Rule" id="MF_00114"/>
    </source>
</evidence>
<dbReference type="PANTHER" id="PTHR10889">
    <property type="entry name" value="DEOXYRIBOSE-PHOSPHATE ALDOLASE"/>
    <property type="match status" value="1"/>
</dbReference>
<dbReference type="EMBL" id="JAGGLB010000015">
    <property type="protein sequence ID" value="MBP1992865.1"/>
    <property type="molecule type" value="Genomic_DNA"/>
</dbReference>
<evidence type="ECO:0000256" key="2">
    <source>
        <dbReference type="ARBA" id="ARBA00022490"/>
    </source>
</evidence>
<dbReference type="NCBIfam" id="TIGR00126">
    <property type="entry name" value="deoC"/>
    <property type="match status" value="1"/>
</dbReference>
<comment type="subcellular location">
    <subcellularLocation>
        <location evidence="6">Cytoplasm</location>
    </subcellularLocation>
</comment>
<dbReference type="EC" id="4.1.2.4" evidence="6"/>
<proteinExistence type="inferred from homology"/>
<accession>A0ABS4IZ88</accession>
<dbReference type="CDD" id="cd00959">
    <property type="entry name" value="DeoC"/>
    <property type="match status" value="1"/>
</dbReference>
<gene>
    <name evidence="6" type="primary">deoC</name>
    <name evidence="7" type="ORF">J2Z66_004478</name>
</gene>
<comment type="function">
    <text evidence="6">Catalyzes a reversible aldol reaction between acetaldehyde and D-glyceraldehyde 3-phosphate to generate 2-deoxy-D-ribose 5-phosphate.</text>
</comment>
<feature type="active site" description="Proton donor/acceptor" evidence="6">
    <location>
        <position position="187"/>
    </location>
</feature>
<dbReference type="PIRSF" id="PIRSF001357">
    <property type="entry name" value="DeoC"/>
    <property type="match status" value="1"/>
</dbReference>
<feature type="active site" description="Schiff-base intermediate with acetaldehyde" evidence="6">
    <location>
        <position position="158"/>
    </location>
</feature>
<comment type="catalytic activity">
    <reaction evidence="5 6">
        <text>2-deoxy-D-ribose 5-phosphate = D-glyceraldehyde 3-phosphate + acetaldehyde</text>
        <dbReference type="Rhea" id="RHEA:12821"/>
        <dbReference type="ChEBI" id="CHEBI:15343"/>
        <dbReference type="ChEBI" id="CHEBI:59776"/>
        <dbReference type="ChEBI" id="CHEBI:62877"/>
        <dbReference type="EC" id="4.1.2.4"/>
    </reaction>
</comment>
<reference evidence="7 8" key="1">
    <citation type="submission" date="2021-03" db="EMBL/GenBank/DDBJ databases">
        <title>Genomic Encyclopedia of Type Strains, Phase IV (KMG-IV): sequencing the most valuable type-strain genomes for metagenomic binning, comparative biology and taxonomic classification.</title>
        <authorList>
            <person name="Goeker M."/>
        </authorList>
    </citation>
    <scope>NUCLEOTIDE SEQUENCE [LARGE SCALE GENOMIC DNA]</scope>
    <source>
        <strain evidence="7 8">DSM 26048</strain>
    </source>
</reference>
<dbReference type="GO" id="GO:0004139">
    <property type="term" value="F:deoxyribose-phosphate aldolase activity"/>
    <property type="evidence" value="ECO:0007669"/>
    <property type="project" value="UniProtKB-EC"/>
</dbReference>
<dbReference type="RefSeq" id="WP_209974225.1">
    <property type="nucleotide sequence ID" value="NZ_JAGGLB010000015.1"/>
</dbReference>
<dbReference type="Proteomes" id="UP001519287">
    <property type="component" value="Unassembled WGS sequence"/>
</dbReference>
<keyword evidence="7" id="KW-0032">Aminotransferase</keyword>
<dbReference type="Pfam" id="PF01791">
    <property type="entry name" value="DeoC"/>
    <property type="match status" value="1"/>
</dbReference>
<dbReference type="GO" id="GO:0008483">
    <property type="term" value="F:transaminase activity"/>
    <property type="evidence" value="ECO:0007669"/>
    <property type="project" value="UniProtKB-KW"/>
</dbReference>
<dbReference type="InterPro" id="IPR011343">
    <property type="entry name" value="DeoC"/>
</dbReference>
<evidence type="ECO:0000256" key="3">
    <source>
        <dbReference type="ARBA" id="ARBA00023239"/>
    </source>
</evidence>
<dbReference type="InterPro" id="IPR028581">
    <property type="entry name" value="DeoC_typeI"/>
</dbReference>
<keyword evidence="7" id="KW-0808">Transferase</keyword>
<dbReference type="SUPFAM" id="SSF51569">
    <property type="entry name" value="Aldolase"/>
    <property type="match status" value="1"/>
</dbReference>
<comment type="pathway">
    <text evidence="6">Carbohydrate degradation; 2-deoxy-D-ribose 1-phosphate degradation; D-glyceraldehyde 3-phosphate and acetaldehyde from 2-deoxy-alpha-D-ribose 1-phosphate: step 2/2.</text>
</comment>
<organism evidence="7 8">
    <name type="scientific">Paenibacillus eucommiae</name>
    <dbReference type="NCBI Taxonomy" id="1355755"/>
    <lineage>
        <taxon>Bacteria</taxon>
        <taxon>Bacillati</taxon>
        <taxon>Bacillota</taxon>
        <taxon>Bacilli</taxon>
        <taxon>Bacillales</taxon>
        <taxon>Paenibacillaceae</taxon>
        <taxon>Paenibacillus</taxon>
    </lineage>
</organism>
<keyword evidence="8" id="KW-1185">Reference proteome</keyword>
<keyword evidence="2 6" id="KW-0963">Cytoplasm</keyword>
<dbReference type="InterPro" id="IPR002915">
    <property type="entry name" value="DeoC/FbaB/LacD_aldolase"/>
</dbReference>